<accession>A0A317CGL4</accession>
<dbReference type="InterPro" id="IPR035897">
    <property type="entry name" value="Toll_tir_struct_dom_sf"/>
</dbReference>
<evidence type="ECO:0000313" key="3">
    <source>
        <dbReference type="Proteomes" id="UP000245539"/>
    </source>
</evidence>
<dbReference type="EMBL" id="QGKM01000046">
    <property type="protein sequence ID" value="PWQ95440.1"/>
    <property type="molecule type" value="Genomic_DNA"/>
</dbReference>
<sequence length="500" mass="56031">MKPKAFLSYRHNLAPEIAGKEALIQAIEADQTLDLVFDKSVTEIGDSVTAFMEELIAARCVFVFISEDYFKSAYTLFELIAVHQHEEAARKVVLPVCLSEQMISVYDYTAIESYWNTQPLEDEQDPRKVQDVLATLLRTSGRTGGRTLTSAEMLAMIRDAWEAIVFPYLNTLRDSDAAYDVTVLIQKVVEDYAQHAATECEKTTAHHHNLIAEEIGFLLEDHPVIKAELMKVSRPLRRAGSLDNVEFAKRLLSDSGEAARTLGDLTNAARQIRETLGKDSADWRRVFKDIQQLCGCLLLNTIDPVWWFNQELELRRQAAHCVTGSGYQLDHASFVEVVVSKELLSRGEMSSPSFAHDPKGTGGVVPSGGVADYDYNNMMMFDAVNVDAVAHSLLGDIHQDLLRSTQVPKDVDQLIREVKDRAVAIKNASYQRPVYYIVSHDYLQQIRAQPWFSEFETLLKGSLQFICCSQQTLSDNGSATKESQTELLSAVGLLLDLNKD</sequence>
<dbReference type="InterPro" id="IPR000157">
    <property type="entry name" value="TIR_dom"/>
</dbReference>
<dbReference type="GO" id="GO:0007165">
    <property type="term" value="P:signal transduction"/>
    <property type="evidence" value="ECO:0007669"/>
    <property type="project" value="InterPro"/>
</dbReference>
<dbReference type="Gene3D" id="3.40.50.10140">
    <property type="entry name" value="Toll/interleukin-1 receptor homology (TIR) domain"/>
    <property type="match status" value="1"/>
</dbReference>
<gene>
    <name evidence="2" type="ORF">DKW60_15300</name>
</gene>
<reference evidence="2 3" key="1">
    <citation type="submission" date="2018-05" db="EMBL/GenBank/DDBJ databases">
        <title>Leucothrix arctica sp. nov., isolated from Arctic seawater.</title>
        <authorList>
            <person name="Choi A."/>
            <person name="Baek K."/>
        </authorList>
    </citation>
    <scope>NUCLEOTIDE SEQUENCE [LARGE SCALE GENOMIC DNA]</scope>
    <source>
        <strain evidence="2 3">JCM 18388</strain>
    </source>
</reference>
<protein>
    <recommendedName>
        <fullName evidence="1">TIR domain-containing protein</fullName>
    </recommendedName>
</protein>
<evidence type="ECO:0000313" key="2">
    <source>
        <dbReference type="EMBL" id="PWQ95440.1"/>
    </source>
</evidence>
<evidence type="ECO:0000259" key="1">
    <source>
        <dbReference type="Pfam" id="PF13676"/>
    </source>
</evidence>
<keyword evidence="3" id="KW-1185">Reference proteome</keyword>
<proteinExistence type="predicted"/>
<organism evidence="2 3">
    <name type="scientific">Leucothrix pacifica</name>
    <dbReference type="NCBI Taxonomy" id="1247513"/>
    <lineage>
        <taxon>Bacteria</taxon>
        <taxon>Pseudomonadati</taxon>
        <taxon>Pseudomonadota</taxon>
        <taxon>Gammaproteobacteria</taxon>
        <taxon>Thiotrichales</taxon>
        <taxon>Thiotrichaceae</taxon>
        <taxon>Leucothrix</taxon>
    </lineage>
</organism>
<name>A0A317CGL4_9GAMM</name>
<dbReference type="Pfam" id="PF13676">
    <property type="entry name" value="TIR_2"/>
    <property type="match status" value="1"/>
</dbReference>
<dbReference type="Proteomes" id="UP000245539">
    <property type="component" value="Unassembled WGS sequence"/>
</dbReference>
<dbReference type="AlphaFoldDB" id="A0A317CGL4"/>
<dbReference type="RefSeq" id="WP_109838530.1">
    <property type="nucleotide sequence ID" value="NZ_QGKM01000046.1"/>
</dbReference>
<dbReference type="SUPFAM" id="SSF52200">
    <property type="entry name" value="Toll/Interleukin receptor TIR domain"/>
    <property type="match status" value="1"/>
</dbReference>
<comment type="caution">
    <text evidence="2">The sequence shown here is derived from an EMBL/GenBank/DDBJ whole genome shotgun (WGS) entry which is preliminary data.</text>
</comment>
<dbReference type="OrthoDB" id="7067450at2"/>
<feature type="domain" description="TIR" evidence="1">
    <location>
        <begin position="6"/>
        <end position="100"/>
    </location>
</feature>